<reference evidence="2" key="2">
    <citation type="submission" date="2020-08" db="EMBL/GenBank/DDBJ databases">
        <title>Plant Genome Project.</title>
        <authorList>
            <person name="Zhang R.-G."/>
        </authorList>
    </citation>
    <scope>NUCLEOTIDE SEQUENCE</scope>
    <source>
        <strain evidence="2">Huo1</strain>
        <tissue evidence="2">Leaf</tissue>
    </source>
</reference>
<feature type="compositionally biased region" description="Low complexity" evidence="1">
    <location>
        <begin position="17"/>
        <end position="39"/>
    </location>
</feature>
<dbReference type="PANTHER" id="PTHR32091:SF17">
    <property type="entry name" value="EUKARYOTIC TRANSLATION INITIATION FACTOR 4B3"/>
    <property type="match status" value="1"/>
</dbReference>
<feature type="compositionally biased region" description="Acidic residues" evidence="1">
    <location>
        <begin position="318"/>
        <end position="331"/>
    </location>
</feature>
<feature type="compositionally biased region" description="Polar residues" evidence="1">
    <location>
        <begin position="151"/>
        <end position="165"/>
    </location>
</feature>
<sequence>MMSYRRFQPVRASAPPRSSTGISSAAAAGMSSRAVRGASIGNLVVNKKPSANTGSERREREGLFGDSQSRADEVDNWATNKNSEARGYEKRGGFGMESGDGGSDSSNWGKRREEEGRWSLRDKRGGMEAKREESTRPRLNLQPRTLPVNEEGSNSAVQSKGSSNPFGEARPSEEVLKDKAQDIKKIEEKLEGISVDPAKSVWRKPESVEHASSLSIVFLRLFRSVIVDIEIYSVAALVKLKLTMMILIMRIVKYDAYGNKGVKMRRRVSEVSGRREKRSGGIVEVRWRWELRHALVAFGEEAKYGEANKKRSDGGVDGAEEGEDDGQEPDGDDHREARGRPLAQASTLMHPDGLLPHKVEWRAGKPERYKLRA</sequence>
<organism evidence="2">
    <name type="scientific">Salvia splendens</name>
    <name type="common">Scarlet sage</name>
    <dbReference type="NCBI Taxonomy" id="180675"/>
    <lineage>
        <taxon>Eukaryota</taxon>
        <taxon>Viridiplantae</taxon>
        <taxon>Streptophyta</taxon>
        <taxon>Embryophyta</taxon>
        <taxon>Tracheophyta</taxon>
        <taxon>Spermatophyta</taxon>
        <taxon>Magnoliopsida</taxon>
        <taxon>eudicotyledons</taxon>
        <taxon>Gunneridae</taxon>
        <taxon>Pentapetalae</taxon>
        <taxon>asterids</taxon>
        <taxon>lamiids</taxon>
        <taxon>Lamiales</taxon>
        <taxon>Lamiaceae</taxon>
        <taxon>Nepetoideae</taxon>
        <taxon>Mentheae</taxon>
        <taxon>Salviinae</taxon>
        <taxon>Salvia</taxon>
        <taxon>Salvia subgen. Calosphace</taxon>
        <taxon>core Calosphace</taxon>
    </lineage>
</organism>
<dbReference type="GO" id="GO:0003743">
    <property type="term" value="F:translation initiation factor activity"/>
    <property type="evidence" value="ECO:0007669"/>
    <property type="project" value="InterPro"/>
</dbReference>
<protein>
    <submittedName>
        <fullName evidence="2">Uncharacterized protein</fullName>
    </submittedName>
</protein>
<name>A0A8X8X0B2_SALSN</name>
<evidence type="ECO:0000313" key="2">
    <source>
        <dbReference type="EMBL" id="KAG6403629.1"/>
    </source>
</evidence>
<feature type="compositionally biased region" description="Basic and acidic residues" evidence="1">
    <location>
        <begin position="83"/>
        <end position="92"/>
    </location>
</feature>
<dbReference type="AlphaFoldDB" id="A0A8X8X0B2"/>
<evidence type="ECO:0000256" key="1">
    <source>
        <dbReference type="SAM" id="MobiDB-lite"/>
    </source>
</evidence>
<dbReference type="Pfam" id="PF06273">
    <property type="entry name" value="eIF-4B"/>
    <property type="match status" value="1"/>
</dbReference>
<dbReference type="EMBL" id="PNBA02000013">
    <property type="protein sequence ID" value="KAG6403629.1"/>
    <property type="molecule type" value="Genomic_DNA"/>
</dbReference>
<gene>
    <name evidence="2" type="ORF">SASPL_135857</name>
</gene>
<feature type="compositionally biased region" description="Basic and acidic residues" evidence="1">
    <location>
        <begin position="55"/>
        <end position="73"/>
    </location>
</feature>
<dbReference type="GO" id="GO:0003729">
    <property type="term" value="F:mRNA binding"/>
    <property type="evidence" value="ECO:0007669"/>
    <property type="project" value="TreeGrafter"/>
</dbReference>
<feature type="compositionally biased region" description="Basic and acidic residues" evidence="1">
    <location>
        <begin position="355"/>
        <end position="373"/>
    </location>
</feature>
<proteinExistence type="predicted"/>
<dbReference type="PANTHER" id="PTHR32091">
    <property type="entry name" value="EUKARYOTIC TRANSLATION INITIATION FACTOR 4B"/>
    <property type="match status" value="1"/>
</dbReference>
<feature type="compositionally biased region" description="Gly residues" evidence="1">
    <location>
        <begin position="93"/>
        <end position="102"/>
    </location>
</feature>
<comment type="caution">
    <text evidence="2">The sequence shown here is derived from an EMBL/GenBank/DDBJ whole genome shotgun (WGS) entry which is preliminary data.</text>
</comment>
<accession>A0A8X8X0B2</accession>
<feature type="compositionally biased region" description="Basic and acidic residues" evidence="1">
    <location>
        <begin position="110"/>
        <end position="136"/>
    </location>
</feature>
<dbReference type="InterPro" id="IPR010433">
    <property type="entry name" value="EIF-4B_pln"/>
</dbReference>
<feature type="region of interest" description="Disordered" evidence="1">
    <location>
        <begin position="1"/>
        <end position="174"/>
    </location>
</feature>
<evidence type="ECO:0000313" key="3">
    <source>
        <dbReference type="Proteomes" id="UP000298416"/>
    </source>
</evidence>
<keyword evidence="3" id="KW-1185">Reference proteome</keyword>
<dbReference type="Proteomes" id="UP000298416">
    <property type="component" value="Unassembled WGS sequence"/>
</dbReference>
<feature type="region of interest" description="Disordered" evidence="1">
    <location>
        <begin position="308"/>
        <end position="373"/>
    </location>
</feature>
<reference evidence="2" key="1">
    <citation type="submission" date="2018-01" db="EMBL/GenBank/DDBJ databases">
        <authorList>
            <person name="Mao J.F."/>
        </authorList>
    </citation>
    <scope>NUCLEOTIDE SEQUENCE</scope>
    <source>
        <strain evidence="2">Huo1</strain>
        <tissue evidence="2">Leaf</tissue>
    </source>
</reference>